<dbReference type="OrthoDB" id="2666938at2"/>
<proteinExistence type="predicted"/>
<evidence type="ECO:0000313" key="3">
    <source>
        <dbReference type="Proteomes" id="UP000012081"/>
    </source>
</evidence>
<comment type="caution">
    <text evidence="2">The sequence shown here is derived from an EMBL/GenBank/DDBJ whole genome shotgun (WGS) entry which is preliminary data.</text>
</comment>
<sequence length="106" mass="11702">MEILNTVNTGGEGATLFFGIWFAVCAVFSLVGVFECNRDGWYGFMVLFGIVGIIATLLSTSALADYATPKPAKYEVLITDMAAFDTDKYEIIEQRGKIFVIQEVTR</sequence>
<dbReference type="RefSeq" id="WP_003386560.1">
    <property type="nucleotide sequence ID" value="NZ_APBN01000001.1"/>
</dbReference>
<evidence type="ECO:0000313" key="2">
    <source>
        <dbReference type="EMBL" id="EMT54747.1"/>
    </source>
</evidence>
<dbReference type="EMBL" id="APBN01000001">
    <property type="protein sequence ID" value="EMT54747.1"/>
    <property type="molecule type" value="Genomic_DNA"/>
</dbReference>
<dbReference type="Proteomes" id="UP000012081">
    <property type="component" value="Unassembled WGS sequence"/>
</dbReference>
<gene>
    <name evidence="2" type="ORF">I532_04045</name>
</gene>
<keyword evidence="1" id="KW-0812">Transmembrane</keyword>
<keyword evidence="1" id="KW-0472">Membrane</keyword>
<reference evidence="2 3" key="1">
    <citation type="submission" date="2013-03" db="EMBL/GenBank/DDBJ databases">
        <title>Assembly of a new bacterial strain Brevibacillus borstelensis AK1.</title>
        <authorList>
            <person name="Rajan I."/>
            <person name="PoliReddy D."/>
            <person name="Sugumar T."/>
            <person name="Rathinam K."/>
            <person name="Alqarawi S."/>
            <person name="Khalil A.B."/>
            <person name="Sivakumar N."/>
        </authorList>
    </citation>
    <scope>NUCLEOTIDE SEQUENCE [LARGE SCALE GENOMIC DNA]</scope>
    <source>
        <strain evidence="2 3">AK1</strain>
    </source>
</reference>
<protein>
    <submittedName>
        <fullName evidence="2">Uncharacterized protein</fullName>
    </submittedName>
</protein>
<organism evidence="2 3">
    <name type="scientific">Brevibacillus borstelensis AK1</name>
    <dbReference type="NCBI Taxonomy" id="1300222"/>
    <lineage>
        <taxon>Bacteria</taxon>
        <taxon>Bacillati</taxon>
        <taxon>Bacillota</taxon>
        <taxon>Bacilli</taxon>
        <taxon>Bacillales</taxon>
        <taxon>Paenibacillaceae</taxon>
        <taxon>Brevibacillus</taxon>
    </lineage>
</organism>
<accession>M8DMP1</accession>
<dbReference type="AlphaFoldDB" id="M8DMP1"/>
<dbReference type="STRING" id="1300222.I532_04045"/>
<name>M8DMP1_9BACL</name>
<evidence type="ECO:0000256" key="1">
    <source>
        <dbReference type="SAM" id="Phobius"/>
    </source>
</evidence>
<keyword evidence="3" id="KW-1185">Reference proteome</keyword>
<feature type="transmembrane region" description="Helical" evidence="1">
    <location>
        <begin position="41"/>
        <end position="64"/>
    </location>
</feature>
<feature type="transmembrane region" description="Helical" evidence="1">
    <location>
        <begin position="14"/>
        <end position="34"/>
    </location>
</feature>
<dbReference type="PATRIC" id="fig|1300222.3.peg.841"/>
<keyword evidence="1" id="KW-1133">Transmembrane helix</keyword>